<dbReference type="InterPro" id="IPR004358">
    <property type="entry name" value="Sig_transdc_His_kin-like_C"/>
</dbReference>
<keyword evidence="14" id="KW-1185">Reference proteome</keyword>
<dbReference type="InterPro" id="IPR038188">
    <property type="entry name" value="TorS_sensor_sf"/>
</dbReference>
<dbReference type="Pfam" id="PF12729">
    <property type="entry name" value="4HB_MCP_1"/>
    <property type="match status" value="1"/>
</dbReference>
<feature type="domain" description="HAMP" evidence="12">
    <location>
        <begin position="366"/>
        <end position="418"/>
    </location>
</feature>
<dbReference type="SMART" id="SM00388">
    <property type="entry name" value="HisKA"/>
    <property type="match status" value="1"/>
</dbReference>
<dbReference type="PANTHER" id="PTHR43065">
    <property type="entry name" value="SENSOR HISTIDINE KINASE"/>
    <property type="match status" value="1"/>
</dbReference>
<dbReference type="SUPFAM" id="SSF55874">
    <property type="entry name" value="ATPase domain of HSP90 chaperone/DNA topoisomerase II/histidine kinase"/>
    <property type="match status" value="1"/>
</dbReference>
<dbReference type="SMART" id="SM00387">
    <property type="entry name" value="HATPase_c"/>
    <property type="match status" value="1"/>
</dbReference>
<dbReference type="PRINTS" id="PR00344">
    <property type="entry name" value="BCTRLSENSOR"/>
</dbReference>
<evidence type="ECO:0000313" key="13">
    <source>
        <dbReference type="EMBL" id="MBE9398361.1"/>
    </source>
</evidence>
<keyword evidence="10" id="KW-0472">Membrane</keyword>
<dbReference type="GO" id="GO:0016020">
    <property type="term" value="C:membrane"/>
    <property type="evidence" value="ECO:0007669"/>
    <property type="project" value="UniProtKB-SubCell"/>
</dbReference>
<dbReference type="Gene3D" id="3.30.565.10">
    <property type="entry name" value="Histidine kinase-like ATPase, C-terminal domain"/>
    <property type="match status" value="1"/>
</dbReference>
<proteinExistence type="predicted"/>
<dbReference type="SUPFAM" id="SSF158472">
    <property type="entry name" value="HAMP domain-like"/>
    <property type="match status" value="1"/>
</dbReference>
<dbReference type="SUPFAM" id="SSF47384">
    <property type="entry name" value="Homodimeric domain of signal transducing histidine kinase"/>
    <property type="match status" value="1"/>
</dbReference>
<evidence type="ECO:0000256" key="6">
    <source>
        <dbReference type="ARBA" id="ARBA00022741"/>
    </source>
</evidence>
<dbReference type="EMBL" id="JADEYS010000014">
    <property type="protein sequence ID" value="MBE9398361.1"/>
    <property type="molecule type" value="Genomic_DNA"/>
</dbReference>
<evidence type="ECO:0000256" key="10">
    <source>
        <dbReference type="SAM" id="Phobius"/>
    </source>
</evidence>
<organism evidence="13 14">
    <name type="scientific">Pontibacterium sinense</name>
    <dbReference type="NCBI Taxonomy" id="2781979"/>
    <lineage>
        <taxon>Bacteria</taxon>
        <taxon>Pseudomonadati</taxon>
        <taxon>Pseudomonadota</taxon>
        <taxon>Gammaproteobacteria</taxon>
        <taxon>Oceanospirillales</taxon>
        <taxon>Oceanospirillaceae</taxon>
        <taxon>Pontibacterium</taxon>
    </lineage>
</organism>
<dbReference type="SMART" id="SM00304">
    <property type="entry name" value="HAMP"/>
    <property type="match status" value="1"/>
</dbReference>
<dbReference type="InterPro" id="IPR003594">
    <property type="entry name" value="HATPase_dom"/>
</dbReference>
<dbReference type="Pfam" id="PF00672">
    <property type="entry name" value="HAMP"/>
    <property type="match status" value="1"/>
</dbReference>
<keyword evidence="9" id="KW-0902">Two-component regulatory system</keyword>
<keyword evidence="10" id="KW-1133">Transmembrane helix</keyword>
<keyword evidence="6" id="KW-0547">Nucleotide-binding</keyword>
<evidence type="ECO:0000256" key="4">
    <source>
        <dbReference type="ARBA" id="ARBA00022553"/>
    </source>
</evidence>
<dbReference type="InterPro" id="IPR036097">
    <property type="entry name" value="HisK_dim/P_sf"/>
</dbReference>
<keyword evidence="4" id="KW-0597">Phosphoprotein</keyword>
<protein>
    <recommendedName>
        <fullName evidence="3">histidine kinase</fullName>
        <ecNumber evidence="3">2.7.13.3</ecNumber>
    </recommendedName>
</protein>
<accession>A0A8J7FEV6</accession>
<evidence type="ECO:0000259" key="11">
    <source>
        <dbReference type="PROSITE" id="PS50109"/>
    </source>
</evidence>
<evidence type="ECO:0000256" key="5">
    <source>
        <dbReference type="ARBA" id="ARBA00022679"/>
    </source>
</evidence>
<keyword evidence="5" id="KW-0808">Transferase</keyword>
<comment type="caution">
    <text evidence="13">The sequence shown here is derived from an EMBL/GenBank/DDBJ whole genome shotgun (WGS) entry which is preliminary data.</text>
</comment>
<feature type="domain" description="Histidine kinase" evidence="11">
    <location>
        <begin position="435"/>
        <end position="648"/>
    </location>
</feature>
<dbReference type="InterPro" id="IPR024478">
    <property type="entry name" value="HlyB_4HB_MCP"/>
</dbReference>
<dbReference type="PANTHER" id="PTHR43065:SF46">
    <property type="entry name" value="C4-DICARBOXYLATE TRANSPORT SENSOR PROTEIN DCTB"/>
    <property type="match status" value="1"/>
</dbReference>
<keyword evidence="10" id="KW-0812">Transmembrane</keyword>
<evidence type="ECO:0000259" key="12">
    <source>
        <dbReference type="PROSITE" id="PS50885"/>
    </source>
</evidence>
<dbReference type="AlphaFoldDB" id="A0A8J7FEV6"/>
<name>A0A8J7FEV6_9GAMM</name>
<sequence length="651" mass="73082">MNSRRRLGIRGRFFLAFSSLSALTLLASIISWVSYSQLGEELNQVVEGNIKTLSLMADLKEQGTKITLLAPTLLAAKDDSGRQKIWQELDLNIASLTDILPNVSATTVSATTLDHQAENALFNQIDTLKTTLAELDQNVLEKFDIQRQKRSENQRLRWIASNFLSEINTLIDNAQKTLFSYYNQDFPDSWMVINSYGENTTSTINIAVQRLYRIKADVNLLINLVDRAQHLPDLNSLIATQSHTDEIIGQIKKDIQELDNVHGVQALKNTIVNIVFLTHGDNNMFTIRSKERAILESGQLHLTHMREQLDGLNELIAFQTNKAEEAAKNSDINARETIKQGRFWMLFMVAASLLFSILIVWLYVGRYMVARITSLDASMRSIANGNLEEQVNVKGDDEIGAMARSLISFRDQLTTLQEDLVQAGKLAALGQLSAGIAHEINQPLSAIGHYSHNGIRLLKSGRLEDTEKNLNQISNLKKRATTIITRLKSLALNQPVNLVVVDLQHVVDNALLMLEGDEVRKLTSIDVTFQKQKNLVKADSVQLEQVVLNLITNALDAVTDQPEKRITINCRHEHGRIEIHVQDSGPGISSELREQIFEPFFTTKRRNQSLGLGLSISYNIIKKFNGKLTVDDESDTGASFCIQLPEYRSDK</sequence>
<feature type="transmembrane region" description="Helical" evidence="10">
    <location>
        <begin position="343"/>
        <end position="364"/>
    </location>
</feature>
<dbReference type="InterPro" id="IPR003661">
    <property type="entry name" value="HisK_dim/P_dom"/>
</dbReference>
<dbReference type="InterPro" id="IPR005467">
    <property type="entry name" value="His_kinase_dom"/>
</dbReference>
<feature type="transmembrane region" description="Helical" evidence="10">
    <location>
        <begin position="12"/>
        <end position="35"/>
    </location>
</feature>
<keyword evidence="7" id="KW-0418">Kinase</keyword>
<evidence type="ECO:0000256" key="9">
    <source>
        <dbReference type="ARBA" id="ARBA00023012"/>
    </source>
</evidence>
<dbReference type="PROSITE" id="PS50109">
    <property type="entry name" value="HIS_KIN"/>
    <property type="match status" value="1"/>
</dbReference>
<dbReference type="EC" id="2.7.13.3" evidence="3"/>
<dbReference type="Gene3D" id="1.20.58.920">
    <property type="match status" value="1"/>
</dbReference>
<evidence type="ECO:0000256" key="7">
    <source>
        <dbReference type="ARBA" id="ARBA00022777"/>
    </source>
</evidence>
<dbReference type="InterPro" id="IPR003660">
    <property type="entry name" value="HAMP_dom"/>
</dbReference>
<dbReference type="Pfam" id="PF02518">
    <property type="entry name" value="HATPase_c"/>
    <property type="match status" value="1"/>
</dbReference>
<dbReference type="InterPro" id="IPR036890">
    <property type="entry name" value="HATPase_C_sf"/>
</dbReference>
<dbReference type="Gene3D" id="1.10.287.130">
    <property type="match status" value="1"/>
</dbReference>
<comment type="subcellular location">
    <subcellularLocation>
        <location evidence="2">Membrane</location>
    </subcellularLocation>
</comment>
<comment type="catalytic activity">
    <reaction evidence="1">
        <text>ATP + protein L-histidine = ADP + protein N-phospho-L-histidine.</text>
        <dbReference type="EC" id="2.7.13.3"/>
    </reaction>
</comment>
<dbReference type="Proteomes" id="UP000640333">
    <property type="component" value="Unassembled WGS sequence"/>
</dbReference>
<dbReference type="CDD" id="cd06225">
    <property type="entry name" value="HAMP"/>
    <property type="match status" value="1"/>
</dbReference>
<evidence type="ECO:0000313" key="14">
    <source>
        <dbReference type="Proteomes" id="UP000640333"/>
    </source>
</evidence>
<evidence type="ECO:0000256" key="1">
    <source>
        <dbReference type="ARBA" id="ARBA00000085"/>
    </source>
</evidence>
<evidence type="ECO:0000256" key="2">
    <source>
        <dbReference type="ARBA" id="ARBA00004370"/>
    </source>
</evidence>
<evidence type="ECO:0000256" key="3">
    <source>
        <dbReference type="ARBA" id="ARBA00012438"/>
    </source>
</evidence>
<dbReference type="RefSeq" id="WP_193953998.1">
    <property type="nucleotide sequence ID" value="NZ_JADEYS010000014.1"/>
</dbReference>
<dbReference type="PROSITE" id="PS50885">
    <property type="entry name" value="HAMP"/>
    <property type="match status" value="1"/>
</dbReference>
<dbReference type="Gene3D" id="6.10.340.10">
    <property type="match status" value="1"/>
</dbReference>
<evidence type="ECO:0000256" key="8">
    <source>
        <dbReference type="ARBA" id="ARBA00022840"/>
    </source>
</evidence>
<keyword evidence="8" id="KW-0067">ATP-binding</keyword>
<reference evidence="13" key="1">
    <citation type="submission" date="2020-10" db="EMBL/GenBank/DDBJ databases">
        <title>Bacterium isolated from coastal waters sediment.</title>
        <authorList>
            <person name="Chen R.-J."/>
            <person name="Lu D.-C."/>
            <person name="Zhu K.-L."/>
            <person name="Du Z.-J."/>
        </authorList>
    </citation>
    <scope>NUCLEOTIDE SEQUENCE</scope>
    <source>
        <strain evidence="13">N1Y112</strain>
    </source>
</reference>
<dbReference type="GO" id="GO:0005524">
    <property type="term" value="F:ATP binding"/>
    <property type="evidence" value="ECO:0007669"/>
    <property type="project" value="UniProtKB-KW"/>
</dbReference>
<dbReference type="CDD" id="cd00082">
    <property type="entry name" value="HisKA"/>
    <property type="match status" value="1"/>
</dbReference>
<gene>
    <name evidence="13" type="ORF">IOQ59_13950</name>
</gene>
<dbReference type="GO" id="GO:0000155">
    <property type="term" value="F:phosphorelay sensor kinase activity"/>
    <property type="evidence" value="ECO:0007669"/>
    <property type="project" value="InterPro"/>
</dbReference>